<sequence length="758" mass="79571">MAHGTKHGDAVDRRTGDDPRWVGGHRIIRRLGEGGMGIVYLAEGRGRRLVAIKVIHRHLAGDPEFRRRFRREVATARRVARFSTAPVLEADVDGETAYVVTEYVPGPTLYRAVMERGPMSGSELEGLAMSTAVALGAIHASGVVHRDLKPSNVLLSPVGPKVIDFGLAFSADSTTLSVTAMGTPAYMSPEQARGSATPASDVFSWGGVMVFAACGQPPFGTGAGHGVLYRVIHDDPVIPRLDGVLGDLVRRALNKDPTARPTTAEIVDALAGGATERLSPALVPPRAGNTPSAFVPTRAGSPPPVARGTEPPRAPSEAPQIKIPRADSKGQPTTPEAGRGAASGKGRRRRPATSRRWVWAGAALALVTAGTVVTIQATADRAGQPMRTSGTSAVAEDAGTRWRKLPGENPLRADGVRFYTQPDTEAARQAKTWSAQGRTADAALMRAMSEVPQAIWLAGGSPADVTRTVRETVTQADRQRTVPVFVTNNIPGRDCWNGGAPDTESYRAWIDAVAEGIGNRPAVVALEPSGLARIPGGPECPRGGEAAAVQRYGDLSYAVETLTGLADTAVYLDGGLAGWPGFTQIADRLVNAGAARADGFYVNIVGYRPTDRSLAYAAKLSRCVHLRTVSRTASCADAALAAVPDDAPGLPHFIVDTSRNGTGEWQPPAGRFPAPDEWCNPPGRGTGARPTAGTGRPLADALLWLNSPGFSNGQCTRGTPGPADPAYGIVTPAAGQWWPDQALERARNAAPPLTPATP</sequence>
<evidence type="ECO:0000259" key="6">
    <source>
        <dbReference type="PROSITE" id="PS50011"/>
    </source>
</evidence>
<dbReference type="RefSeq" id="WP_219533350.1">
    <property type="nucleotide sequence ID" value="NZ_JAHKRM010000017.1"/>
</dbReference>
<dbReference type="PANTHER" id="PTHR34876:SF4">
    <property type="entry name" value="1,4-BETA-D-GLUCAN CELLOBIOHYDROLASE C-RELATED"/>
    <property type="match status" value="1"/>
</dbReference>
<feature type="binding site" evidence="3">
    <location>
        <position position="53"/>
    </location>
    <ligand>
        <name>ATP</name>
        <dbReference type="ChEBI" id="CHEBI:30616"/>
    </ligand>
</feature>
<feature type="region of interest" description="Disordered" evidence="4">
    <location>
        <begin position="278"/>
        <end position="354"/>
    </location>
</feature>
<comment type="caution">
    <text evidence="7">The sequence shown here is derived from an EMBL/GenBank/DDBJ whole genome shotgun (WGS) entry which is preliminary data.</text>
</comment>
<keyword evidence="1 3" id="KW-0547">Nucleotide-binding</keyword>
<dbReference type="Proteomes" id="UP001597097">
    <property type="component" value="Unassembled WGS sequence"/>
</dbReference>
<keyword evidence="5" id="KW-0472">Membrane</keyword>
<dbReference type="InterPro" id="IPR017441">
    <property type="entry name" value="Protein_kinase_ATP_BS"/>
</dbReference>
<keyword evidence="5" id="KW-1133">Transmembrane helix</keyword>
<evidence type="ECO:0000256" key="2">
    <source>
        <dbReference type="ARBA" id="ARBA00022840"/>
    </source>
</evidence>
<protein>
    <submittedName>
        <fullName evidence="7">Glycoside hydrolase family 6 protein</fullName>
    </submittedName>
</protein>
<dbReference type="InterPro" id="IPR000719">
    <property type="entry name" value="Prot_kinase_dom"/>
</dbReference>
<evidence type="ECO:0000313" key="7">
    <source>
        <dbReference type="EMBL" id="MFD1538347.1"/>
    </source>
</evidence>
<dbReference type="PROSITE" id="PS50011">
    <property type="entry name" value="PROTEIN_KINASE_DOM"/>
    <property type="match status" value="1"/>
</dbReference>
<accession>A0ABW4G6H1</accession>
<evidence type="ECO:0000256" key="4">
    <source>
        <dbReference type="SAM" id="MobiDB-lite"/>
    </source>
</evidence>
<reference evidence="8" key="1">
    <citation type="journal article" date="2019" name="Int. J. Syst. Evol. Microbiol.">
        <title>The Global Catalogue of Microorganisms (GCM) 10K type strain sequencing project: providing services to taxonomists for standard genome sequencing and annotation.</title>
        <authorList>
            <consortium name="The Broad Institute Genomics Platform"/>
            <consortium name="The Broad Institute Genome Sequencing Center for Infectious Disease"/>
            <person name="Wu L."/>
            <person name="Ma J."/>
        </authorList>
    </citation>
    <scope>NUCLEOTIDE SEQUENCE [LARGE SCALE GENOMIC DNA]</scope>
    <source>
        <strain evidence="8">CGMCC 1.15399</strain>
    </source>
</reference>
<feature type="domain" description="Protein kinase" evidence="6">
    <location>
        <begin position="25"/>
        <end position="282"/>
    </location>
</feature>
<dbReference type="InterPro" id="IPR008271">
    <property type="entry name" value="Ser/Thr_kinase_AS"/>
</dbReference>
<dbReference type="PANTHER" id="PTHR34876">
    <property type="match status" value="1"/>
</dbReference>
<evidence type="ECO:0000256" key="1">
    <source>
        <dbReference type="ARBA" id="ARBA00022741"/>
    </source>
</evidence>
<evidence type="ECO:0000313" key="8">
    <source>
        <dbReference type="Proteomes" id="UP001597097"/>
    </source>
</evidence>
<dbReference type="PROSITE" id="PS00107">
    <property type="entry name" value="PROTEIN_KINASE_ATP"/>
    <property type="match status" value="1"/>
</dbReference>
<evidence type="ECO:0000256" key="3">
    <source>
        <dbReference type="PROSITE-ProRule" id="PRU10141"/>
    </source>
</evidence>
<dbReference type="Pfam" id="PF01341">
    <property type="entry name" value="Glyco_hydro_6"/>
    <property type="match status" value="1"/>
</dbReference>
<feature type="transmembrane region" description="Helical" evidence="5">
    <location>
        <begin position="357"/>
        <end position="379"/>
    </location>
</feature>
<dbReference type="EMBL" id="JBHUCM010000013">
    <property type="protein sequence ID" value="MFD1538347.1"/>
    <property type="molecule type" value="Genomic_DNA"/>
</dbReference>
<evidence type="ECO:0000256" key="5">
    <source>
        <dbReference type="SAM" id="Phobius"/>
    </source>
</evidence>
<dbReference type="SMART" id="SM00220">
    <property type="entry name" value="S_TKc"/>
    <property type="match status" value="1"/>
</dbReference>
<proteinExistence type="predicted"/>
<dbReference type="Pfam" id="PF00069">
    <property type="entry name" value="Pkinase"/>
    <property type="match status" value="1"/>
</dbReference>
<keyword evidence="5" id="KW-0812">Transmembrane</keyword>
<dbReference type="GO" id="GO:0016787">
    <property type="term" value="F:hydrolase activity"/>
    <property type="evidence" value="ECO:0007669"/>
    <property type="project" value="UniProtKB-KW"/>
</dbReference>
<dbReference type="PROSITE" id="PS00108">
    <property type="entry name" value="PROTEIN_KINASE_ST"/>
    <property type="match status" value="1"/>
</dbReference>
<dbReference type="CDD" id="cd14014">
    <property type="entry name" value="STKc_PknB_like"/>
    <property type="match status" value="1"/>
</dbReference>
<organism evidence="7 8">
    <name type="scientific">Nonomuraea guangzhouensis</name>
    <dbReference type="NCBI Taxonomy" id="1291555"/>
    <lineage>
        <taxon>Bacteria</taxon>
        <taxon>Bacillati</taxon>
        <taxon>Actinomycetota</taxon>
        <taxon>Actinomycetes</taxon>
        <taxon>Streptosporangiales</taxon>
        <taxon>Streptosporangiaceae</taxon>
        <taxon>Nonomuraea</taxon>
    </lineage>
</organism>
<keyword evidence="2 3" id="KW-0067">ATP-binding</keyword>
<keyword evidence="8" id="KW-1185">Reference proteome</keyword>
<gene>
    <name evidence="7" type="ORF">ACFSJ0_14940</name>
</gene>
<name>A0ABW4G6H1_9ACTN</name>
<dbReference type="InterPro" id="IPR016288">
    <property type="entry name" value="Beta_cellobiohydrolase"/>
</dbReference>
<keyword evidence="7" id="KW-0378">Hydrolase</keyword>